<dbReference type="Proteomes" id="UP000294292">
    <property type="component" value="Chromosome"/>
</dbReference>
<dbReference type="InterPro" id="IPR003200">
    <property type="entry name" value="Nict_dMeBzImd_PRibTrfase"/>
</dbReference>
<dbReference type="AlphaFoldDB" id="A0A4V1AMN2"/>
<dbReference type="Gene3D" id="3.40.50.10210">
    <property type="match status" value="1"/>
</dbReference>
<keyword evidence="2" id="KW-1185">Reference proteome</keyword>
<gene>
    <name evidence="1" type="ORF">E2636_01260</name>
</gene>
<dbReference type="OrthoDB" id="9781491at2"/>
<evidence type="ECO:0000313" key="2">
    <source>
        <dbReference type="Proteomes" id="UP000294292"/>
    </source>
</evidence>
<proteinExistence type="predicted"/>
<dbReference type="InterPro" id="IPR036087">
    <property type="entry name" value="Nict_dMeBzImd_PRibTrfase_sf"/>
</dbReference>
<reference evidence="1 2" key="1">
    <citation type="submission" date="2019-03" db="EMBL/GenBank/DDBJ databases">
        <title>Complete genome sequence of Paenisporosarcina antarctica CGMCC 1.6503T.</title>
        <authorList>
            <person name="Rong J.-C."/>
            <person name="Chi N.-Y."/>
            <person name="Zhang Q.-F."/>
        </authorList>
    </citation>
    <scope>NUCLEOTIDE SEQUENCE [LARGE SCALE GENOMIC DNA]</scope>
    <source>
        <strain evidence="1 2">CGMCC 1.6503</strain>
    </source>
</reference>
<accession>A0A4V1AMN2</accession>
<organism evidence="1 2">
    <name type="scientific">Paenisporosarcina antarctica</name>
    <dbReference type="NCBI Taxonomy" id="417367"/>
    <lineage>
        <taxon>Bacteria</taxon>
        <taxon>Bacillati</taxon>
        <taxon>Bacillota</taxon>
        <taxon>Bacilli</taxon>
        <taxon>Bacillales</taxon>
        <taxon>Caryophanaceae</taxon>
        <taxon>Paenisporosarcina</taxon>
    </lineage>
</organism>
<protein>
    <recommendedName>
        <fullName evidence="3">Nicotinate-nucleotide--dimethylbenzimidazole phosphoribosyltransferase</fullName>
    </recommendedName>
</protein>
<dbReference type="PANTHER" id="PTHR43463">
    <property type="entry name" value="NICOTINATE-NUCLEOTIDE--DIMETHYLBENZIMIDAZOLE PHOSPHORIBOSYLTRANSFERASE"/>
    <property type="match status" value="1"/>
</dbReference>
<dbReference type="Pfam" id="PF02277">
    <property type="entry name" value="DBI_PRT"/>
    <property type="match status" value="1"/>
</dbReference>
<dbReference type="KEGG" id="panc:E2636_01260"/>
<sequence>MDQEAKLRKIAIIEKVIQKRGIDAHTAPLAILAKVGGLEIAALAGVILEGAERHIPVLVDGFISSTAALVVAELDPAVRPYLIIAHQSVEEGHRILTDYLGIKPLPKIACREKTIEVSLQAEGWFLVPKLTSTYLVSL</sequence>
<evidence type="ECO:0008006" key="3">
    <source>
        <dbReference type="Google" id="ProtNLM"/>
    </source>
</evidence>
<dbReference type="EMBL" id="CP038015">
    <property type="protein sequence ID" value="QBP39865.1"/>
    <property type="molecule type" value="Genomic_DNA"/>
</dbReference>
<dbReference type="GO" id="GO:0008939">
    <property type="term" value="F:nicotinate-nucleotide-dimethylbenzimidazole phosphoribosyltransferase activity"/>
    <property type="evidence" value="ECO:0007669"/>
    <property type="project" value="InterPro"/>
</dbReference>
<dbReference type="SUPFAM" id="SSF52733">
    <property type="entry name" value="Nicotinate mononucleotide:5,6-dimethylbenzimidazole phosphoribosyltransferase (CobT)"/>
    <property type="match status" value="1"/>
</dbReference>
<evidence type="ECO:0000313" key="1">
    <source>
        <dbReference type="EMBL" id="QBP39865.1"/>
    </source>
</evidence>
<dbReference type="PANTHER" id="PTHR43463:SF1">
    <property type="entry name" value="NICOTINATE-NUCLEOTIDE--DIMETHYLBENZIMIDAZOLE PHOSPHORIBOSYLTRANSFERASE"/>
    <property type="match status" value="1"/>
</dbReference>
<name>A0A4V1AMN2_9BACL</name>